<dbReference type="CDD" id="cd07377">
    <property type="entry name" value="WHTH_GntR"/>
    <property type="match status" value="1"/>
</dbReference>
<dbReference type="PRINTS" id="PR00035">
    <property type="entry name" value="HTHGNTR"/>
</dbReference>
<keyword evidence="1" id="KW-0805">Transcription regulation</keyword>
<dbReference type="Pfam" id="PF00392">
    <property type="entry name" value="GntR"/>
    <property type="match status" value="1"/>
</dbReference>
<dbReference type="AlphaFoldDB" id="A0A3D9IMY1"/>
<dbReference type="InterPro" id="IPR036390">
    <property type="entry name" value="WH_DNA-bd_sf"/>
</dbReference>
<comment type="caution">
    <text evidence="5">The sequence shown here is derived from an EMBL/GenBank/DDBJ whole genome shotgun (WGS) entry which is preliminary data.</text>
</comment>
<evidence type="ECO:0000256" key="2">
    <source>
        <dbReference type="ARBA" id="ARBA00023125"/>
    </source>
</evidence>
<gene>
    <name evidence="5" type="ORF">DFP95_10479</name>
</gene>
<keyword evidence="6" id="KW-1185">Reference proteome</keyword>
<dbReference type="Gene3D" id="1.20.120.530">
    <property type="entry name" value="GntR ligand-binding domain-like"/>
    <property type="match status" value="1"/>
</dbReference>
<reference evidence="5 6" key="1">
    <citation type="submission" date="2018-07" db="EMBL/GenBank/DDBJ databases">
        <title>Genomic Encyclopedia of Type Strains, Phase III (KMG-III): the genomes of soil and plant-associated and newly described type strains.</title>
        <authorList>
            <person name="Whitman W."/>
        </authorList>
    </citation>
    <scope>NUCLEOTIDE SEQUENCE [LARGE SCALE GENOMIC DNA]</scope>
    <source>
        <strain evidence="5 6">CECT 8236</strain>
    </source>
</reference>
<evidence type="ECO:0000313" key="5">
    <source>
        <dbReference type="EMBL" id="RED63085.1"/>
    </source>
</evidence>
<dbReference type="InterPro" id="IPR008920">
    <property type="entry name" value="TF_FadR/GntR_C"/>
</dbReference>
<keyword evidence="2" id="KW-0238">DNA-binding</keyword>
<organism evidence="5 6">
    <name type="scientific">Cohnella lupini</name>
    <dbReference type="NCBI Taxonomy" id="1294267"/>
    <lineage>
        <taxon>Bacteria</taxon>
        <taxon>Bacillati</taxon>
        <taxon>Bacillota</taxon>
        <taxon>Bacilli</taxon>
        <taxon>Bacillales</taxon>
        <taxon>Paenibacillaceae</taxon>
        <taxon>Cohnella</taxon>
    </lineage>
</organism>
<dbReference type="Proteomes" id="UP000256869">
    <property type="component" value="Unassembled WGS sequence"/>
</dbReference>
<dbReference type="SUPFAM" id="SSF46785">
    <property type="entry name" value="Winged helix' DNA-binding domain"/>
    <property type="match status" value="1"/>
</dbReference>
<proteinExistence type="predicted"/>
<dbReference type="Gene3D" id="1.10.10.10">
    <property type="entry name" value="Winged helix-like DNA-binding domain superfamily/Winged helix DNA-binding domain"/>
    <property type="match status" value="1"/>
</dbReference>
<evidence type="ECO:0000313" key="6">
    <source>
        <dbReference type="Proteomes" id="UP000256869"/>
    </source>
</evidence>
<evidence type="ECO:0000256" key="3">
    <source>
        <dbReference type="ARBA" id="ARBA00023163"/>
    </source>
</evidence>
<name>A0A3D9IMY1_9BACL</name>
<dbReference type="PANTHER" id="PTHR43537">
    <property type="entry name" value="TRANSCRIPTIONAL REGULATOR, GNTR FAMILY"/>
    <property type="match status" value="1"/>
</dbReference>
<dbReference type="OrthoDB" id="9782299at2"/>
<dbReference type="EMBL" id="QRDY01000004">
    <property type="protein sequence ID" value="RED63085.1"/>
    <property type="molecule type" value="Genomic_DNA"/>
</dbReference>
<dbReference type="RefSeq" id="WP_115992379.1">
    <property type="nucleotide sequence ID" value="NZ_QRDY01000004.1"/>
</dbReference>
<sequence>MNPNSQTHSSSKVSFQTLNRTKLVDDVVIQLQKTISSGELKHGDKIPTEPELMEQFGVGRSTIREAVRVLVHAGLLEKKQGFGTYLSATPVIQEPLAHRLRRAEIVEVYEARKMLELEISKLAAERRDDLDLELMRHHLDARSEALAKGDTSGYLNADIEFHNAIAVASKNHVIIDLFRTFSSVLRESLFKLAKVQESHDPHSYIHERIYESIKMRDVTAAADWTLRNLDGTVRELKGSMNIDENKE</sequence>
<dbReference type="GO" id="GO:0003700">
    <property type="term" value="F:DNA-binding transcription factor activity"/>
    <property type="evidence" value="ECO:0007669"/>
    <property type="project" value="InterPro"/>
</dbReference>
<feature type="domain" description="HTH gntR-type" evidence="4">
    <location>
        <begin position="21"/>
        <end position="89"/>
    </location>
</feature>
<dbReference type="SMART" id="SM00895">
    <property type="entry name" value="FCD"/>
    <property type="match status" value="1"/>
</dbReference>
<keyword evidence="3" id="KW-0804">Transcription</keyword>
<evidence type="ECO:0000256" key="1">
    <source>
        <dbReference type="ARBA" id="ARBA00023015"/>
    </source>
</evidence>
<evidence type="ECO:0000259" key="4">
    <source>
        <dbReference type="PROSITE" id="PS50949"/>
    </source>
</evidence>
<dbReference type="InterPro" id="IPR011711">
    <property type="entry name" value="GntR_C"/>
</dbReference>
<dbReference type="PANTHER" id="PTHR43537:SF47">
    <property type="entry name" value="REGULATORY PROTEIN GNTR HTH"/>
    <property type="match status" value="1"/>
</dbReference>
<dbReference type="SMART" id="SM00345">
    <property type="entry name" value="HTH_GNTR"/>
    <property type="match status" value="1"/>
</dbReference>
<dbReference type="SUPFAM" id="SSF48008">
    <property type="entry name" value="GntR ligand-binding domain-like"/>
    <property type="match status" value="1"/>
</dbReference>
<dbReference type="InterPro" id="IPR036388">
    <property type="entry name" value="WH-like_DNA-bd_sf"/>
</dbReference>
<dbReference type="PROSITE" id="PS50949">
    <property type="entry name" value="HTH_GNTR"/>
    <property type="match status" value="1"/>
</dbReference>
<accession>A0A3D9IMY1</accession>
<dbReference type="Pfam" id="PF07729">
    <property type="entry name" value="FCD"/>
    <property type="match status" value="1"/>
</dbReference>
<dbReference type="InterPro" id="IPR000524">
    <property type="entry name" value="Tscrpt_reg_HTH_GntR"/>
</dbReference>
<protein>
    <submittedName>
        <fullName evidence="5">GntR family transcriptional regulator</fullName>
    </submittedName>
</protein>
<dbReference type="GO" id="GO:0003677">
    <property type="term" value="F:DNA binding"/>
    <property type="evidence" value="ECO:0007669"/>
    <property type="project" value="UniProtKB-KW"/>
</dbReference>